<keyword evidence="2" id="KW-1185">Reference proteome</keyword>
<evidence type="ECO:0000313" key="1">
    <source>
        <dbReference type="EMBL" id="PRX23520.1"/>
    </source>
</evidence>
<dbReference type="RefSeq" id="WP_203737045.1">
    <property type="nucleotide sequence ID" value="NZ_BOMO01000041.1"/>
</dbReference>
<protein>
    <submittedName>
        <fullName evidence="1">Uncharacterized protein</fullName>
    </submittedName>
</protein>
<proteinExistence type="predicted"/>
<sequence length="83" mass="9054">MDSLRLAASLLCPALIIITLSYAAVCAASPFGTCRKCSGRGRLGTGRGLRSRACRRCDATGIRIRFGRRLFNDLARVHRDGTR</sequence>
<evidence type="ECO:0000313" key="2">
    <source>
        <dbReference type="Proteomes" id="UP000239415"/>
    </source>
</evidence>
<reference evidence="1 2" key="1">
    <citation type="submission" date="2018-03" db="EMBL/GenBank/DDBJ databases">
        <title>Genomic Encyclopedia of Archaeal and Bacterial Type Strains, Phase II (KMG-II): from individual species to whole genera.</title>
        <authorList>
            <person name="Goeker M."/>
        </authorList>
    </citation>
    <scope>NUCLEOTIDE SEQUENCE [LARGE SCALE GENOMIC DNA]</scope>
    <source>
        <strain evidence="1 2">DSM 43146</strain>
    </source>
</reference>
<accession>A0A2T0KJ13</accession>
<organism evidence="1 2">
    <name type="scientific">Actinoplanes italicus</name>
    <dbReference type="NCBI Taxonomy" id="113567"/>
    <lineage>
        <taxon>Bacteria</taxon>
        <taxon>Bacillati</taxon>
        <taxon>Actinomycetota</taxon>
        <taxon>Actinomycetes</taxon>
        <taxon>Micromonosporales</taxon>
        <taxon>Micromonosporaceae</taxon>
        <taxon>Actinoplanes</taxon>
    </lineage>
</organism>
<dbReference type="Proteomes" id="UP000239415">
    <property type="component" value="Unassembled WGS sequence"/>
</dbReference>
<name>A0A2T0KJ13_9ACTN</name>
<comment type="caution">
    <text evidence="1">The sequence shown here is derived from an EMBL/GenBank/DDBJ whole genome shotgun (WGS) entry which is preliminary data.</text>
</comment>
<dbReference type="EMBL" id="PVMZ01000003">
    <property type="protein sequence ID" value="PRX23520.1"/>
    <property type="molecule type" value="Genomic_DNA"/>
</dbReference>
<dbReference type="AlphaFoldDB" id="A0A2T0KJ13"/>
<gene>
    <name evidence="1" type="ORF">CLV67_103268</name>
</gene>